<dbReference type="GO" id="GO:0020037">
    <property type="term" value="F:heme binding"/>
    <property type="evidence" value="ECO:0007669"/>
    <property type="project" value="InterPro"/>
</dbReference>
<evidence type="ECO:0000313" key="2">
    <source>
        <dbReference type="EMBL" id="PKC55200.1"/>
    </source>
</evidence>
<dbReference type="EMBL" id="LLXH01002738">
    <property type="protein sequence ID" value="PKC55200.1"/>
    <property type="molecule type" value="Genomic_DNA"/>
</dbReference>
<dbReference type="AlphaFoldDB" id="A0A2N0QW02"/>
<dbReference type="Gene3D" id="1.10.630.10">
    <property type="entry name" value="Cytochrome P450"/>
    <property type="match status" value="1"/>
</dbReference>
<reference evidence="2 3" key="2">
    <citation type="submission" date="2017-10" db="EMBL/GenBank/DDBJ databases">
        <title>Genome analyses suggest a sexual origin of heterokaryosis in a supposedly ancient asexual fungus.</title>
        <authorList>
            <person name="Corradi N."/>
            <person name="Sedzielewska K."/>
            <person name="Noel J."/>
            <person name="Charron P."/>
            <person name="Farinelli L."/>
            <person name="Marton T."/>
            <person name="Kruger M."/>
            <person name="Pelin A."/>
            <person name="Brachmann A."/>
            <person name="Corradi N."/>
        </authorList>
    </citation>
    <scope>NUCLEOTIDE SEQUENCE [LARGE SCALE GENOMIC DNA]</scope>
    <source>
        <strain evidence="2 3">A1</strain>
    </source>
</reference>
<dbReference type="GO" id="GO:0004497">
    <property type="term" value="F:monooxygenase activity"/>
    <property type="evidence" value="ECO:0007669"/>
    <property type="project" value="InterPro"/>
</dbReference>
<dbReference type="InterPro" id="IPR036396">
    <property type="entry name" value="Cyt_P450_sf"/>
</dbReference>
<dbReference type="GO" id="GO:0016705">
    <property type="term" value="F:oxidoreductase activity, acting on paired donors, with incorporation or reduction of molecular oxygen"/>
    <property type="evidence" value="ECO:0007669"/>
    <property type="project" value="InterPro"/>
</dbReference>
<name>A0A2N0QW02_9GLOM</name>
<accession>A0A2N0QW02</accession>
<keyword evidence="1" id="KW-0812">Transmembrane</keyword>
<dbReference type="VEuPathDB" id="FungiDB:RhiirA1_476027"/>
<dbReference type="SUPFAM" id="SSF48264">
    <property type="entry name" value="Cytochrome P450"/>
    <property type="match status" value="1"/>
</dbReference>
<feature type="transmembrane region" description="Helical" evidence="1">
    <location>
        <begin position="206"/>
        <end position="230"/>
    </location>
</feature>
<protein>
    <recommendedName>
        <fullName evidence="4">Cytochrome P450</fullName>
    </recommendedName>
</protein>
<feature type="non-terminal residue" evidence="2">
    <location>
        <position position="1"/>
    </location>
</feature>
<evidence type="ECO:0000313" key="3">
    <source>
        <dbReference type="Proteomes" id="UP000232688"/>
    </source>
</evidence>
<dbReference type="Proteomes" id="UP000232688">
    <property type="component" value="Unassembled WGS sequence"/>
</dbReference>
<sequence>TKAHENFDSFEVLKELAPFHFILDHNPFDITDFHAKTTREQISGKLSLHFDKMQKNILYCLDKWIGECNEPRSIKPIWNFTNHVTAKLIANICIGEEASQHEDVIHTFAVLTDDMNRFFFLPPFLSFIHQKLHEFVISLPFLIGFSPIAKHKKILINRMKPVVENRIQQKKILGDSYKPSDDILEFYMSQPDFVPSNVNYNYFADLLFFLIIVGIGTTGKSLANLLFGIISPLP</sequence>
<organism evidence="2 3">
    <name type="scientific">Rhizophagus irregularis</name>
    <dbReference type="NCBI Taxonomy" id="588596"/>
    <lineage>
        <taxon>Eukaryota</taxon>
        <taxon>Fungi</taxon>
        <taxon>Fungi incertae sedis</taxon>
        <taxon>Mucoromycota</taxon>
        <taxon>Glomeromycotina</taxon>
        <taxon>Glomeromycetes</taxon>
        <taxon>Glomerales</taxon>
        <taxon>Glomeraceae</taxon>
        <taxon>Rhizophagus</taxon>
    </lineage>
</organism>
<evidence type="ECO:0000256" key="1">
    <source>
        <dbReference type="SAM" id="Phobius"/>
    </source>
</evidence>
<dbReference type="GO" id="GO:0005506">
    <property type="term" value="F:iron ion binding"/>
    <property type="evidence" value="ECO:0007669"/>
    <property type="project" value="InterPro"/>
</dbReference>
<evidence type="ECO:0008006" key="4">
    <source>
        <dbReference type="Google" id="ProtNLM"/>
    </source>
</evidence>
<keyword evidence="1" id="KW-1133">Transmembrane helix</keyword>
<reference evidence="2 3" key="1">
    <citation type="submission" date="2017-10" db="EMBL/GenBank/DDBJ databases">
        <title>Extensive intraspecific genome diversity in a model arbuscular mycorrhizal fungus.</title>
        <authorList>
            <person name="Chen E.C.H."/>
            <person name="Morin E."/>
            <person name="Baudet D."/>
            <person name="Noel J."/>
            <person name="Ndikumana S."/>
            <person name="Charron P."/>
            <person name="St-Onge C."/>
            <person name="Giorgi J."/>
            <person name="Grigoriev I.V."/>
            <person name="Roux C."/>
            <person name="Martin F.M."/>
            <person name="Corradi N."/>
        </authorList>
    </citation>
    <scope>NUCLEOTIDE SEQUENCE [LARGE SCALE GENOMIC DNA]</scope>
    <source>
        <strain evidence="2 3">A1</strain>
    </source>
</reference>
<keyword evidence="1" id="KW-0472">Membrane</keyword>
<proteinExistence type="predicted"/>
<gene>
    <name evidence="2" type="ORF">RhiirA1_476027</name>
</gene>
<comment type="caution">
    <text evidence="2">The sequence shown here is derived from an EMBL/GenBank/DDBJ whole genome shotgun (WGS) entry which is preliminary data.</text>
</comment>